<comment type="caution">
    <text evidence="8">The sequence shown here is derived from an EMBL/GenBank/DDBJ whole genome shotgun (WGS) entry which is preliminary data.</text>
</comment>
<gene>
    <name evidence="8" type="ORF">DB31_1154</name>
</gene>
<proteinExistence type="inferred from homology"/>
<comment type="subcellular location">
    <subcellularLocation>
        <location evidence="1">Cell membrane</location>
        <topology evidence="1">Multi-pass membrane protein</topology>
    </subcellularLocation>
</comment>
<dbReference type="Pfam" id="PF04226">
    <property type="entry name" value="Transgly_assoc"/>
    <property type="match status" value="1"/>
</dbReference>
<evidence type="ECO:0000256" key="2">
    <source>
        <dbReference type="ARBA" id="ARBA00011006"/>
    </source>
</evidence>
<evidence type="ECO:0008006" key="10">
    <source>
        <dbReference type="Google" id="ProtNLM"/>
    </source>
</evidence>
<feature type="transmembrane region" description="Helical" evidence="7">
    <location>
        <begin position="64"/>
        <end position="82"/>
    </location>
</feature>
<dbReference type="EMBL" id="JMCB01000011">
    <property type="protein sequence ID" value="KFE66089.1"/>
    <property type="molecule type" value="Genomic_DNA"/>
</dbReference>
<evidence type="ECO:0000256" key="1">
    <source>
        <dbReference type="ARBA" id="ARBA00004651"/>
    </source>
</evidence>
<comment type="similarity">
    <text evidence="2">Belongs to the UPF0410 family.</text>
</comment>
<evidence type="ECO:0000256" key="5">
    <source>
        <dbReference type="ARBA" id="ARBA00022989"/>
    </source>
</evidence>
<evidence type="ECO:0000313" key="9">
    <source>
        <dbReference type="Proteomes" id="UP000028725"/>
    </source>
</evidence>
<name>A0A085WEH6_9BACT</name>
<evidence type="ECO:0000313" key="8">
    <source>
        <dbReference type="EMBL" id="KFE66089.1"/>
    </source>
</evidence>
<keyword evidence="5 7" id="KW-1133">Transmembrane helix</keyword>
<sequence length="86" mass="9113">MFSLCTLAVSGFVVGMIARFIMPGHQHIGIIRTALLGIGGSFVGGFLSALIFGGNWRHPSPSGWIGSVIGSVVLLILSEALFSRRR</sequence>
<keyword evidence="9" id="KW-1185">Reference proteome</keyword>
<keyword evidence="6 7" id="KW-0472">Membrane</keyword>
<dbReference type="RefSeq" id="WP_044192733.1">
    <property type="nucleotide sequence ID" value="NZ_JMCB01000011.1"/>
</dbReference>
<keyword evidence="4 7" id="KW-0812">Transmembrane</keyword>
<accession>A0A085WEH6</accession>
<dbReference type="AlphaFoldDB" id="A0A085WEH6"/>
<keyword evidence="3" id="KW-1003">Cell membrane</keyword>
<dbReference type="InterPro" id="IPR007341">
    <property type="entry name" value="Transgly_assoc"/>
</dbReference>
<feature type="transmembrane region" description="Helical" evidence="7">
    <location>
        <begin position="6"/>
        <end position="22"/>
    </location>
</feature>
<organism evidence="8 9">
    <name type="scientific">Hyalangium minutum</name>
    <dbReference type="NCBI Taxonomy" id="394096"/>
    <lineage>
        <taxon>Bacteria</taxon>
        <taxon>Pseudomonadati</taxon>
        <taxon>Myxococcota</taxon>
        <taxon>Myxococcia</taxon>
        <taxon>Myxococcales</taxon>
        <taxon>Cystobacterineae</taxon>
        <taxon>Archangiaceae</taxon>
        <taxon>Hyalangium</taxon>
    </lineage>
</organism>
<dbReference type="OrthoDB" id="9811343at2"/>
<evidence type="ECO:0000256" key="3">
    <source>
        <dbReference type="ARBA" id="ARBA00022475"/>
    </source>
</evidence>
<protein>
    <recommendedName>
        <fullName evidence="10">Transglycosylase associated protein</fullName>
    </recommendedName>
</protein>
<evidence type="ECO:0000256" key="4">
    <source>
        <dbReference type="ARBA" id="ARBA00022692"/>
    </source>
</evidence>
<dbReference type="Proteomes" id="UP000028725">
    <property type="component" value="Unassembled WGS sequence"/>
</dbReference>
<evidence type="ECO:0000256" key="7">
    <source>
        <dbReference type="SAM" id="Phobius"/>
    </source>
</evidence>
<dbReference type="PANTHER" id="PTHR33884:SF3">
    <property type="entry name" value="UPF0410 PROTEIN YMGE"/>
    <property type="match status" value="1"/>
</dbReference>
<feature type="transmembrane region" description="Helical" evidence="7">
    <location>
        <begin position="34"/>
        <end position="52"/>
    </location>
</feature>
<reference evidence="8 9" key="1">
    <citation type="submission" date="2014-04" db="EMBL/GenBank/DDBJ databases">
        <title>Genome assembly of Hyalangium minutum DSM 14724.</title>
        <authorList>
            <person name="Sharma G."/>
            <person name="Subramanian S."/>
        </authorList>
    </citation>
    <scope>NUCLEOTIDE SEQUENCE [LARGE SCALE GENOMIC DNA]</scope>
    <source>
        <strain evidence="8 9">DSM 14724</strain>
    </source>
</reference>
<dbReference type="PANTHER" id="PTHR33884">
    <property type="entry name" value="UPF0410 PROTEIN YMGE"/>
    <property type="match status" value="1"/>
</dbReference>
<dbReference type="STRING" id="394096.DB31_1154"/>
<evidence type="ECO:0000256" key="6">
    <source>
        <dbReference type="ARBA" id="ARBA00023136"/>
    </source>
</evidence>
<dbReference type="GO" id="GO:0005886">
    <property type="term" value="C:plasma membrane"/>
    <property type="evidence" value="ECO:0007669"/>
    <property type="project" value="UniProtKB-SubCell"/>
</dbReference>